<reference evidence="3" key="2">
    <citation type="submission" date="2022-10" db="EMBL/GenBank/DDBJ databases">
        <authorList>
            <consortium name="ENA_rothamsted_submissions"/>
            <consortium name="culmorum"/>
            <person name="King R."/>
        </authorList>
    </citation>
    <scope>NUCLEOTIDE SEQUENCE</scope>
</reference>
<dbReference type="EMBL" id="OU896710">
    <property type="protein sequence ID" value="CAH1164198.1"/>
    <property type="molecule type" value="Genomic_DNA"/>
</dbReference>
<evidence type="ECO:0000313" key="4">
    <source>
        <dbReference type="Proteomes" id="UP001153737"/>
    </source>
</evidence>
<dbReference type="SMART" id="SM00369">
    <property type="entry name" value="LRR_TYP"/>
    <property type="match status" value="14"/>
</dbReference>
<dbReference type="PROSITE" id="PS51450">
    <property type="entry name" value="LRR"/>
    <property type="match status" value="2"/>
</dbReference>
<dbReference type="OrthoDB" id="2013775at2759"/>
<evidence type="ECO:0000313" key="3">
    <source>
        <dbReference type="EMBL" id="CAH1164198.1"/>
    </source>
</evidence>
<dbReference type="InterPro" id="IPR003591">
    <property type="entry name" value="Leu-rich_rpt_typical-subtyp"/>
</dbReference>
<organism evidence="3 4">
    <name type="scientific">Phaedon cochleariae</name>
    <name type="common">Mustard beetle</name>
    <dbReference type="NCBI Taxonomy" id="80249"/>
    <lineage>
        <taxon>Eukaryota</taxon>
        <taxon>Metazoa</taxon>
        <taxon>Ecdysozoa</taxon>
        <taxon>Arthropoda</taxon>
        <taxon>Hexapoda</taxon>
        <taxon>Insecta</taxon>
        <taxon>Pterygota</taxon>
        <taxon>Neoptera</taxon>
        <taxon>Endopterygota</taxon>
        <taxon>Coleoptera</taxon>
        <taxon>Polyphaga</taxon>
        <taxon>Cucujiformia</taxon>
        <taxon>Chrysomeloidea</taxon>
        <taxon>Chrysomelidae</taxon>
        <taxon>Chrysomelinae</taxon>
        <taxon>Chrysomelini</taxon>
        <taxon>Phaedon</taxon>
    </lineage>
</organism>
<sequence>MVVLLQLAAFGYSQHCEYLGNTITCQKIQQEEFLNRILSLAATYPEEYIETIEISNSNFSRIDYLPNPSKSIRQFRVQTLIIKHSNITYIADDALNEYTTLGSLILRDNQIENTSFATVFGSQLSILDLDRNSIKILDLDNLKDIHYSSVYLQENNIEYIKPSSQHITFFSLDLSYNNIQEFNETYLNCFSISIDLSYNRLNTLYLISKLSSRQKDRVDIKRNNVFSVGDSGFTCNELYTTSLINATMSIENVLSLHSSNIGILNRSVWDISKFEIGSSYSSSYGQLDLSNASISNISQYFFDNRDEPIGLLNLSHNNINSLEHGIFRNLIIRSLDLSFSGIKNVSGNSFEGLRDFKNLKLAGNQMETIQNICKSATELTSIDLSFNKLQSIDLDTFASCTQLNTLNISNSVMNFIEPGILSSLISLRVIDLSSSNITYLKAFTFSNSSTIKQIDLSNNNLKILENNVFYNLSVETLKLSNSHIYYISGKAFNYLYNLRLLDLSGCRLTNIEEDSFFNLPLIREIDLSNNYLISIPTHAFRNMKGLSLNLSRNRIESLNDNAFENVELNYLDLSSNRLSGINTNSVTNTSIQELSLLDNNISASISIDDSVNLTSLSVSLNGVFEHRSISSIYLKKLYLVESSLELLKNDCFVEFPYLEVLYFNKSRIETLELGALHGLYSLEHLDAPTLFNNSKILRNGTLSDLFRLKSLHIETPMLSSLERGSLSGLQSLEILNITGTGIQTLPSGIFNDLKNLRILDLSNNSLINLDSNTFFENLTQLTNLYLQHNRLSSMPQKLLINLHKLVILRLDGNALNGFVAGGFDGLEALVSLNLSQNTNLFRQNGAYSAVALRTLKNLQIMNIANTYIDERILDYSTLRISFPKLKSISINSNRFPCTGLLKMLEYFEDRSITYTPENPTYDTPNLNGIACIAQ</sequence>
<dbReference type="InterPro" id="IPR001611">
    <property type="entry name" value="Leu-rich_rpt"/>
</dbReference>
<keyword evidence="4" id="KW-1185">Reference proteome</keyword>
<evidence type="ECO:0008006" key="5">
    <source>
        <dbReference type="Google" id="ProtNLM"/>
    </source>
</evidence>
<dbReference type="Gene3D" id="3.80.10.10">
    <property type="entry name" value="Ribonuclease Inhibitor"/>
    <property type="match status" value="5"/>
</dbReference>
<dbReference type="SUPFAM" id="SSF52058">
    <property type="entry name" value="L domain-like"/>
    <property type="match status" value="3"/>
</dbReference>
<reference evidence="3" key="1">
    <citation type="submission" date="2022-01" db="EMBL/GenBank/DDBJ databases">
        <authorList>
            <person name="King R."/>
        </authorList>
    </citation>
    <scope>NUCLEOTIDE SEQUENCE</scope>
</reference>
<evidence type="ECO:0000256" key="1">
    <source>
        <dbReference type="ARBA" id="ARBA00022614"/>
    </source>
</evidence>
<name>A0A9P0DL54_PHACE</name>
<dbReference type="InterPro" id="IPR050333">
    <property type="entry name" value="SLRP"/>
</dbReference>
<keyword evidence="1" id="KW-0433">Leucine-rich repeat</keyword>
<dbReference type="Pfam" id="PF13306">
    <property type="entry name" value="LRR_5"/>
    <property type="match status" value="1"/>
</dbReference>
<proteinExistence type="predicted"/>
<dbReference type="Proteomes" id="UP001153737">
    <property type="component" value="Chromosome 4"/>
</dbReference>
<protein>
    <recommendedName>
        <fullName evidence="5">Chaoptin</fullName>
    </recommendedName>
</protein>
<dbReference type="FunFam" id="3.80.10.10:FF:001164">
    <property type="entry name" value="GH01279p"/>
    <property type="match status" value="1"/>
</dbReference>
<dbReference type="InterPro" id="IPR032675">
    <property type="entry name" value="LRR_dom_sf"/>
</dbReference>
<dbReference type="InterPro" id="IPR026906">
    <property type="entry name" value="LRR_5"/>
</dbReference>
<dbReference type="Pfam" id="PF13855">
    <property type="entry name" value="LRR_8"/>
    <property type="match status" value="3"/>
</dbReference>
<keyword evidence="2" id="KW-0677">Repeat</keyword>
<accession>A0A9P0DL54</accession>
<dbReference type="SMART" id="SM00365">
    <property type="entry name" value="LRR_SD22"/>
    <property type="match status" value="7"/>
</dbReference>
<dbReference type="PANTHER" id="PTHR45712:SF22">
    <property type="entry name" value="INSULIN-LIKE GROWTH FACTOR-BINDING PROTEIN COMPLEX ACID LABILE SUBUNIT"/>
    <property type="match status" value="1"/>
</dbReference>
<gene>
    <name evidence="3" type="ORF">PHAECO_LOCUS8764</name>
</gene>
<dbReference type="AlphaFoldDB" id="A0A9P0DL54"/>
<dbReference type="PRINTS" id="PR00019">
    <property type="entry name" value="LEURICHRPT"/>
</dbReference>
<dbReference type="PANTHER" id="PTHR45712">
    <property type="entry name" value="AGAP008170-PA"/>
    <property type="match status" value="1"/>
</dbReference>
<evidence type="ECO:0000256" key="2">
    <source>
        <dbReference type="ARBA" id="ARBA00022737"/>
    </source>
</evidence>